<dbReference type="PANTHER" id="PTHR42792:SF2">
    <property type="entry name" value="FLAGELLIN"/>
    <property type="match status" value="1"/>
</dbReference>
<reference evidence="5 6" key="1">
    <citation type="submission" date="2024-09" db="EMBL/GenBank/DDBJ databases">
        <authorList>
            <person name="Sun Q."/>
            <person name="Mori K."/>
        </authorList>
    </citation>
    <scope>NUCLEOTIDE SEQUENCE [LARGE SCALE GENOMIC DNA]</scope>
    <source>
        <strain evidence="5 6">JCM 4557</strain>
    </source>
</reference>
<keyword evidence="6" id="KW-1185">Reference proteome</keyword>
<dbReference type="InterPro" id="IPR037026">
    <property type="entry name" value="Vgr_OB-fold_dom_sf"/>
</dbReference>
<feature type="domain" description="Gp5/Type VI secretion system Vgr protein OB-fold" evidence="4">
    <location>
        <begin position="263"/>
        <end position="290"/>
    </location>
</feature>
<evidence type="ECO:0000313" key="6">
    <source>
        <dbReference type="Proteomes" id="UP001589887"/>
    </source>
</evidence>
<gene>
    <name evidence="5" type="ORF">ACFH04_05765</name>
</gene>
<dbReference type="EMBL" id="JBHMQV010000004">
    <property type="protein sequence ID" value="MFC0843242.1"/>
    <property type="molecule type" value="Genomic_DNA"/>
</dbReference>
<feature type="region of interest" description="Disordered" evidence="2">
    <location>
        <begin position="1"/>
        <end position="23"/>
    </location>
</feature>
<evidence type="ECO:0000256" key="2">
    <source>
        <dbReference type="SAM" id="MobiDB-lite"/>
    </source>
</evidence>
<organism evidence="5 6">
    <name type="scientific">Streptomyces noboritoensis</name>
    <dbReference type="NCBI Taxonomy" id="67337"/>
    <lineage>
        <taxon>Bacteria</taxon>
        <taxon>Bacillati</taxon>
        <taxon>Actinomycetota</taxon>
        <taxon>Actinomycetes</taxon>
        <taxon>Kitasatosporales</taxon>
        <taxon>Streptomycetaceae</taxon>
        <taxon>Streptomyces</taxon>
    </lineage>
</organism>
<dbReference type="Pfam" id="PF04717">
    <property type="entry name" value="Phage_base_V"/>
    <property type="match status" value="1"/>
</dbReference>
<dbReference type="InterPro" id="IPR001492">
    <property type="entry name" value="Flagellin"/>
</dbReference>
<dbReference type="InterPro" id="IPR006531">
    <property type="entry name" value="Gp5/Vgr_OB"/>
</dbReference>
<evidence type="ECO:0000256" key="1">
    <source>
        <dbReference type="ARBA" id="ARBA00020110"/>
    </source>
</evidence>
<dbReference type="Gene3D" id="2.40.50.230">
    <property type="entry name" value="Gp5 N-terminal domain"/>
    <property type="match status" value="1"/>
</dbReference>
<dbReference type="SUPFAM" id="SSF69255">
    <property type="entry name" value="gp5 N-terminal domain-like"/>
    <property type="match status" value="1"/>
</dbReference>
<comment type="caution">
    <text evidence="5">The sequence shown here is derived from an EMBL/GenBank/DDBJ whole genome shotgun (WGS) entry which is preliminary data.</text>
</comment>
<feature type="domain" description="Flagellin N-terminal" evidence="3">
    <location>
        <begin position="36"/>
        <end position="103"/>
    </location>
</feature>
<evidence type="ECO:0000313" key="5">
    <source>
        <dbReference type="EMBL" id="MFC0843242.1"/>
    </source>
</evidence>
<evidence type="ECO:0000259" key="4">
    <source>
        <dbReference type="Pfam" id="PF04717"/>
    </source>
</evidence>
<dbReference type="PRINTS" id="PR00207">
    <property type="entry name" value="FLAGELLIN"/>
</dbReference>
<evidence type="ECO:0000259" key="3">
    <source>
        <dbReference type="Pfam" id="PF00669"/>
    </source>
</evidence>
<dbReference type="RefSeq" id="WP_394317052.1">
    <property type="nucleotide sequence ID" value="NZ_JBHMQV010000004.1"/>
</dbReference>
<sequence length="413" mass="42527">MTSNEEETSSVATGEGRIPTQVGVGGQPVAVRAAGALDFIRTTEGHLDELTSVLQRMRVLSIQSANGTYSEEDRSAIQIEVDQLTDEIARVADQADFNRMKTLRVHVGANTNEALAVNIFAADVQHLFAGEAAAPADQGAAAPADQQGGAGAQGGAGVAGPVNVMTAIDANSSIAKIDVAIKSVTDQRSNLGAFSNRLESAIRRSSADSATDTADKLLEAIGAEAQRVADKSAGQTSADLLQLARAYAVTTFGTSAVRRDGVIGPDVGDEVLVGFEHGRLDRPFVLGGLYNGVDAPTDHGLPLVDAGGARVSTRASNVEGASSHVAQTQVPVAAEDSRGKLLDAIGREAQLIAESPGQAATALAELARAYALATTGTMTARTASTPQEATTFALIYGLPLLSYSHLASKLPTE</sequence>
<name>A0ABV6TBS5_9ACTN</name>
<dbReference type="Gene3D" id="1.20.1330.10">
    <property type="entry name" value="f41 fragment of flagellin, N-terminal domain"/>
    <property type="match status" value="1"/>
</dbReference>
<dbReference type="Pfam" id="PF00669">
    <property type="entry name" value="Flagellin_N"/>
    <property type="match status" value="1"/>
</dbReference>
<dbReference type="SUPFAM" id="SSF64518">
    <property type="entry name" value="Phase 1 flagellin"/>
    <property type="match status" value="1"/>
</dbReference>
<proteinExistence type="predicted"/>
<accession>A0ABV6TBS5</accession>
<protein>
    <recommendedName>
        <fullName evidence="1">Flagellin</fullName>
    </recommendedName>
</protein>
<dbReference type="InterPro" id="IPR001029">
    <property type="entry name" value="Flagellin_N"/>
</dbReference>
<dbReference type="Proteomes" id="UP001589887">
    <property type="component" value="Unassembled WGS sequence"/>
</dbReference>
<dbReference type="PANTHER" id="PTHR42792">
    <property type="entry name" value="FLAGELLIN"/>
    <property type="match status" value="1"/>
</dbReference>